<keyword evidence="2" id="KW-0804">Transcription</keyword>
<gene>
    <name evidence="5" type="ORF">ONB1V03_LOCUS5644</name>
</gene>
<feature type="domain" description="NR LBD" evidence="4">
    <location>
        <begin position="54"/>
        <end position="250"/>
    </location>
</feature>
<evidence type="ECO:0000259" key="4">
    <source>
        <dbReference type="PROSITE" id="PS51843"/>
    </source>
</evidence>
<keyword evidence="3" id="KW-0675">Receptor</keyword>
<accession>A0A7R9LR96</accession>
<dbReference type="AlphaFoldDB" id="A0A7R9LR96"/>
<keyword evidence="6" id="KW-1185">Reference proteome</keyword>
<sequence>MCNTKCLVCGDTARANLKFKGNLSPFASSNNNECMVTITTYDYRIANHNTFNESEANKLGELLNANKCFSERLIPMTVQAVTFRDVNQLLENRPNLLDRHIRRQIKMCKNLAEFNSICETDRISLIKSSCLELFLLRSLTKYNINEHFWSFHVHYYPSSSWRPDMFKSASYDSLLRQADGTSLTRHCSPVPATGFVRALNRYDITGTFEFNIDRMVVIHVRVLQDVLQLAVMTHVSDNHFSAYYCNENID</sequence>
<dbReference type="PROSITE" id="PS51843">
    <property type="entry name" value="NR_LBD"/>
    <property type="match status" value="1"/>
</dbReference>
<evidence type="ECO:0000313" key="6">
    <source>
        <dbReference type="Proteomes" id="UP000728032"/>
    </source>
</evidence>
<evidence type="ECO:0000313" key="5">
    <source>
        <dbReference type="EMBL" id="CAD7646284.1"/>
    </source>
</evidence>
<organism evidence="5">
    <name type="scientific">Oppiella nova</name>
    <dbReference type="NCBI Taxonomy" id="334625"/>
    <lineage>
        <taxon>Eukaryota</taxon>
        <taxon>Metazoa</taxon>
        <taxon>Ecdysozoa</taxon>
        <taxon>Arthropoda</taxon>
        <taxon>Chelicerata</taxon>
        <taxon>Arachnida</taxon>
        <taxon>Acari</taxon>
        <taxon>Acariformes</taxon>
        <taxon>Sarcoptiformes</taxon>
        <taxon>Oribatida</taxon>
        <taxon>Brachypylina</taxon>
        <taxon>Oppioidea</taxon>
        <taxon>Oppiidae</taxon>
        <taxon>Oppiella</taxon>
    </lineage>
</organism>
<dbReference type="Gene3D" id="1.10.565.10">
    <property type="entry name" value="Retinoid X Receptor"/>
    <property type="match status" value="1"/>
</dbReference>
<dbReference type="Proteomes" id="UP000728032">
    <property type="component" value="Unassembled WGS sequence"/>
</dbReference>
<dbReference type="InterPro" id="IPR000536">
    <property type="entry name" value="Nucl_hrmn_rcpt_lig-bd"/>
</dbReference>
<protein>
    <recommendedName>
        <fullName evidence="4">NR LBD domain-containing protein</fullName>
    </recommendedName>
</protein>
<dbReference type="SUPFAM" id="SSF48508">
    <property type="entry name" value="Nuclear receptor ligand-binding domain"/>
    <property type="match status" value="1"/>
</dbReference>
<reference evidence="5" key="1">
    <citation type="submission" date="2020-11" db="EMBL/GenBank/DDBJ databases">
        <authorList>
            <person name="Tran Van P."/>
        </authorList>
    </citation>
    <scope>NUCLEOTIDE SEQUENCE</scope>
</reference>
<dbReference type="EMBL" id="CAJPVJ010002320">
    <property type="protein sequence ID" value="CAG2166117.1"/>
    <property type="molecule type" value="Genomic_DNA"/>
</dbReference>
<evidence type="ECO:0000256" key="3">
    <source>
        <dbReference type="ARBA" id="ARBA00023170"/>
    </source>
</evidence>
<name>A0A7R9LR96_9ACAR</name>
<dbReference type="EMBL" id="OC917145">
    <property type="protein sequence ID" value="CAD7646284.1"/>
    <property type="molecule type" value="Genomic_DNA"/>
</dbReference>
<keyword evidence="1" id="KW-0805">Transcription regulation</keyword>
<proteinExistence type="predicted"/>
<dbReference type="InterPro" id="IPR035500">
    <property type="entry name" value="NHR-like_dom_sf"/>
</dbReference>
<evidence type="ECO:0000256" key="2">
    <source>
        <dbReference type="ARBA" id="ARBA00023163"/>
    </source>
</evidence>
<evidence type="ECO:0000256" key="1">
    <source>
        <dbReference type="ARBA" id="ARBA00023015"/>
    </source>
</evidence>